<keyword evidence="4" id="KW-1185">Reference proteome</keyword>
<reference evidence="3" key="2">
    <citation type="submission" date="2023-06" db="EMBL/GenBank/DDBJ databases">
        <authorList>
            <consortium name="Lawrence Berkeley National Laboratory"/>
            <person name="Mondo S.J."/>
            <person name="Hensen N."/>
            <person name="Bonometti L."/>
            <person name="Westerberg I."/>
            <person name="Brannstrom I.O."/>
            <person name="Guillou S."/>
            <person name="Cros-Aarteil S."/>
            <person name="Calhoun S."/>
            <person name="Haridas S."/>
            <person name="Kuo A."/>
            <person name="Pangilinan J."/>
            <person name="Riley R."/>
            <person name="Labutti K."/>
            <person name="Andreopoulos B."/>
            <person name="Lipzen A."/>
            <person name="Chen C."/>
            <person name="Yanf M."/>
            <person name="Daum C."/>
            <person name="Ng V."/>
            <person name="Clum A."/>
            <person name="Steindorff A."/>
            <person name="Ohm R."/>
            <person name="Martin F."/>
            <person name="Silar P."/>
            <person name="Natvig D."/>
            <person name="Lalanne C."/>
            <person name="Gautier V."/>
            <person name="Ament-Velasquez S.L."/>
            <person name="Kruys A."/>
            <person name="Hutchinson M.I."/>
            <person name="Powell A.J."/>
            <person name="Barry K."/>
            <person name="Miller A.N."/>
            <person name="Grigoriev I.V."/>
            <person name="Debuchy R."/>
            <person name="Gladieux P."/>
            <person name="Thoren M.H."/>
            <person name="Johannesson H."/>
        </authorList>
    </citation>
    <scope>NUCLEOTIDE SEQUENCE</scope>
    <source>
        <strain evidence="3">CBS 333.67</strain>
    </source>
</reference>
<evidence type="ECO:0000313" key="4">
    <source>
        <dbReference type="Proteomes" id="UP001273166"/>
    </source>
</evidence>
<dbReference type="GeneID" id="87882187"/>
<sequence>MKTRTLAVLCSVLVAATAHQGAISDPVAWYDPVRNATCTSTPGDRRIACQAGQVEGLLVPPASSTPPVDAARASHVETTNAIDTRGTNTQDDGDDDDGPGMCTGEGRTKNLGCFLHCFAQGFCTALCDGEKGACSCSCPDAPEGGVPCSGLEARKAVASHLIF</sequence>
<proteinExistence type="predicted"/>
<evidence type="ECO:0000256" key="1">
    <source>
        <dbReference type="SAM" id="MobiDB-lite"/>
    </source>
</evidence>
<feature type="region of interest" description="Disordered" evidence="1">
    <location>
        <begin position="60"/>
        <end position="100"/>
    </location>
</feature>
<name>A0AAJ0GN60_9PEZI</name>
<dbReference type="AlphaFoldDB" id="A0AAJ0GN60"/>
<dbReference type="RefSeq" id="XP_062718853.1">
    <property type="nucleotide sequence ID" value="XM_062863358.1"/>
</dbReference>
<accession>A0AAJ0GN60</accession>
<reference evidence="3" key="1">
    <citation type="journal article" date="2023" name="Mol. Phylogenet. Evol.">
        <title>Genome-scale phylogeny and comparative genomics of the fungal order Sordariales.</title>
        <authorList>
            <person name="Hensen N."/>
            <person name="Bonometti L."/>
            <person name="Westerberg I."/>
            <person name="Brannstrom I.O."/>
            <person name="Guillou S."/>
            <person name="Cros-Aarteil S."/>
            <person name="Calhoun S."/>
            <person name="Haridas S."/>
            <person name="Kuo A."/>
            <person name="Mondo S."/>
            <person name="Pangilinan J."/>
            <person name="Riley R."/>
            <person name="LaButti K."/>
            <person name="Andreopoulos B."/>
            <person name="Lipzen A."/>
            <person name="Chen C."/>
            <person name="Yan M."/>
            <person name="Daum C."/>
            <person name="Ng V."/>
            <person name="Clum A."/>
            <person name="Steindorff A."/>
            <person name="Ohm R.A."/>
            <person name="Martin F."/>
            <person name="Silar P."/>
            <person name="Natvig D.O."/>
            <person name="Lalanne C."/>
            <person name="Gautier V."/>
            <person name="Ament-Velasquez S.L."/>
            <person name="Kruys A."/>
            <person name="Hutchinson M.I."/>
            <person name="Powell A.J."/>
            <person name="Barry K."/>
            <person name="Miller A.N."/>
            <person name="Grigoriev I.V."/>
            <person name="Debuchy R."/>
            <person name="Gladieux P."/>
            <person name="Hiltunen Thoren M."/>
            <person name="Johannesson H."/>
        </authorList>
    </citation>
    <scope>NUCLEOTIDE SEQUENCE</scope>
    <source>
        <strain evidence="3">CBS 333.67</strain>
    </source>
</reference>
<feature type="chain" id="PRO_5042618611" evidence="2">
    <location>
        <begin position="25"/>
        <end position="163"/>
    </location>
</feature>
<evidence type="ECO:0000256" key="2">
    <source>
        <dbReference type="SAM" id="SignalP"/>
    </source>
</evidence>
<keyword evidence="2" id="KW-0732">Signal</keyword>
<evidence type="ECO:0000313" key="3">
    <source>
        <dbReference type="EMBL" id="KAK3303073.1"/>
    </source>
</evidence>
<feature type="signal peptide" evidence="2">
    <location>
        <begin position="1"/>
        <end position="24"/>
    </location>
</feature>
<dbReference type="Proteomes" id="UP001273166">
    <property type="component" value="Unassembled WGS sequence"/>
</dbReference>
<dbReference type="EMBL" id="JAUDZG010000006">
    <property type="protein sequence ID" value="KAK3303073.1"/>
    <property type="molecule type" value="Genomic_DNA"/>
</dbReference>
<comment type="caution">
    <text evidence="3">The sequence shown here is derived from an EMBL/GenBank/DDBJ whole genome shotgun (WGS) entry which is preliminary data.</text>
</comment>
<gene>
    <name evidence="3" type="ORF">B0T15DRAFT_262735</name>
</gene>
<organism evidence="3 4">
    <name type="scientific">Chaetomium strumarium</name>
    <dbReference type="NCBI Taxonomy" id="1170767"/>
    <lineage>
        <taxon>Eukaryota</taxon>
        <taxon>Fungi</taxon>
        <taxon>Dikarya</taxon>
        <taxon>Ascomycota</taxon>
        <taxon>Pezizomycotina</taxon>
        <taxon>Sordariomycetes</taxon>
        <taxon>Sordariomycetidae</taxon>
        <taxon>Sordariales</taxon>
        <taxon>Chaetomiaceae</taxon>
        <taxon>Chaetomium</taxon>
    </lineage>
</organism>
<protein>
    <submittedName>
        <fullName evidence="3">Uncharacterized protein</fullName>
    </submittedName>
</protein>